<feature type="transmembrane region" description="Helical" evidence="1">
    <location>
        <begin position="156"/>
        <end position="175"/>
    </location>
</feature>
<organism evidence="3">
    <name type="scientific">uncultured Sporomusa sp</name>
    <dbReference type="NCBI Taxonomy" id="307249"/>
    <lineage>
        <taxon>Bacteria</taxon>
        <taxon>Bacillati</taxon>
        <taxon>Bacillota</taxon>
        <taxon>Negativicutes</taxon>
        <taxon>Selenomonadales</taxon>
        <taxon>Sporomusaceae</taxon>
        <taxon>Sporomusa</taxon>
        <taxon>environmental samples</taxon>
    </lineage>
</organism>
<accession>A0A212LUU5</accession>
<feature type="domain" description="GGDEF" evidence="2">
    <location>
        <begin position="253"/>
        <end position="386"/>
    </location>
</feature>
<dbReference type="InterPro" id="IPR043128">
    <property type="entry name" value="Rev_trsase/Diguanyl_cyclase"/>
</dbReference>
<dbReference type="AlphaFoldDB" id="A0A212LUU5"/>
<feature type="transmembrane region" description="Helical" evidence="1">
    <location>
        <begin position="122"/>
        <end position="144"/>
    </location>
</feature>
<proteinExistence type="predicted"/>
<gene>
    <name evidence="3" type="ORF">KL86SPO_31416</name>
</gene>
<dbReference type="Gene3D" id="3.30.70.270">
    <property type="match status" value="1"/>
</dbReference>
<dbReference type="InterPro" id="IPR000160">
    <property type="entry name" value="GGDEF_dom"/>
</dbReference>
<dbReference type="InterPro" id="IPR050469">
    <property type="entry name" value="Diguanylate_Cyclase"/>
</dbReference>
<feature type="transmembrane region" description="Helical" evidence="1">
    <location>
        <begin position="66"/>
        <end position="87"/>
    </location>
</feature>
<keyword evidence="1" id="KW-0812">Transmembrane</keyword>
<dbReference type="CDD" id="cd01949">
    <property type="entry name" value="GGDEF"/>
    <property type="match status" value="1"/>
</dbReference>
<dbReference type="Pfam" id="PF00990">
    <property type="entry name" value="GGDEF"/>
    <property type="match status" value="1"/>
</dbReference>
<dbReference type="NCBIfam" id="TIGR00254">
    <property type="entry name" value="GGDEF"/>
    <property type="match status" value="1"/>
</dbReference>
<keyword evidence="1" id="KW-0472">Membrane</keyword>
<dbReference type="SUPFAM" id="SSF55073">
    <property type="entry name" value="Nucleotide cyclase"/>
    <property type="match status" value="1"/>
</dbReference>
<feature type="transmembrane region" description="Helical" evidence="1">
    <location>
        <begin position="6"/>
        <end position="27"/>
    </location>
</feature>
<feature type="transmembrane region" description="Helical" evidence="1">
    <location>
        <begin position="39"/>
        <end position="60"/>
    </location>
</feature>
<dbReference type="PANTHER" id="PTHR45138:SF9">
    <property type="entry name" value="DIGUANYLATE CYCLASE DGCM-RELATED"/>
    <property type="match status" value="1"/>
</dbReference>
<keyword evidence="3" id="KW-0548">Nucleotidyltransferase</keyword>
<protein>
    <submittedName>
        <fullName evidence="3">Putative Diguanylate cyclase</fullName>
        <ecNumber evidence="3">2.7.7.65</ecNumber>
    </submittedName>
</protein>
<dbReference type="EC" id="2.7.7.65" evidence="3"/>
<feature type="transmembrane region" description="Helical" evidence="1">
    <location>
        <begin position="187"/>
        <end position="210"/>
    </location>
</feature>
<dbReference type="PROSITE" id="PS50887">
    <property type="entry name" value="GGDEF"/>
    <property type="match status" value="1"/>
</dbReference>
<keyword evidence="1" id="KW-1133">Transmembrane helix</keyword>
<sequence>MPILDTYTIYFLIFMGNLVMCLMLLIFAKTTGFEVLMRYYTYAKLLQTSGAGVLLFRGIVPVDFSVIVGNGLVFLGIALEVCCIVHIDRVPLKSVVKRWLQVAAGLAVGFALLYLAGANIGIRAFISAMSIAVYSLVAAAGLFFRSNSTNLRRVVALFFLILAACQVIRALYAFSLGPNHAPFSLSLSQMFAFISLYLHMLISTMSFLLMSREVIDIRLQEAATKDFLTGIYNRAQFMQMSEKLLSLMIRQQRPVTVFMIDCDNFKVINDTFGHAVGDSVLVNFSQDTQAILRKEDLFGRYGGEEFIIFSPNTTDSDALIMGKKIQSAILLSAAGDLTIPKYTISIGTATMIPEELADMEKLIKQADQALLQAKRNGRNQIVQFNEP</sequence>
<evidence type="ECO:0000313" key="3">
    <source>
        <dbReference type="EMBL" id="SCM81237.1"/>
    </source>
</evidence>
<feature type="transmembrane region" description="Helical" evidence="1">
    <location>
        <begin position="99"/>
        <end position="116"/>
    </location>
</feature>
<dbReference type="FunFam" id="3.30.70.270:FF:000001">
    <property type="entry name" value="Diguanylate cyclase domain protein"/>
    <property type="match status" value="1"/>
</dbReference>
<name>A0A212LUU5_9FIRM</name>
<evidence type="ECO:0000259" key="2">
    <source>
        <dbReference type="PROSITE" id="PS50887"/>
    </source>
</evidence>
<dbReference type="PANTHER" id="PTHR45138">
    <property type="entry name" value="REGULATORY COMPONENTS OF SENSORY TRANSDUCTION SYSTEM"/>
    <property type="match status" value="1"/>
</dbReference>
<evidence type="ECO:0000256" key="1">
    <source>
        <dbReference type="SAM" id="Phobius"/>
    </source>
</evidence>
<reference evidence="3" key="1">
    <citation type="submission" date="2016-08" db="EMBL/GenBank/DDBJ databases">
        <authorList>
            <person name="Seilhamer J.J."/>
        </authorList>
    </citation>
    <scope>NUCLEOTIDE SEQUENCE</scope>
    <source>
        <strain evidence="3">86</strain>
    </source>
</reference>
<dbReference type="GO" id="GO:0052621">
    <property type="term" value="F:diguanylate cyclase activity"/>
    <property type="evidence" value="ECO:0007669"/>
    <property type="project" value="UniProtKB-EC"/>
</dbReference>
<keyword evidence="3" id="KW-0808">Transferase</keyword>
<dbReference type="SMART" id="SM00267">
    <property type="entry name" value="GGDEF"/>
    <property type="match status" value="1"/>
</dbReference>
<dbReference type="EMBL" id="FMJE01000003">
    <property type="protein sequence ID" value="SCM81237.1"/>
    <property type="molecule type" value="Genomic_DNA"/>
</dbReference>
<dbReference type="InterPro" id="IPR029787">
    <property type="entry name" value="Nucleotide_cyclase"/>
</dbReference>